<dbReference type="AlphaFoldDB" id="A0AAW5BRU1"/>
<feature type="transmembrane region" description="Helical" evidence="8">
    <location>
        <begin position="412"/>
        <end position="431"/>
    </location>
</feature>
<evidence type="ECO:0000256" key="1">
    <source>
        <dbReference type="ARBA" id="ARBA00004141"/>
    </source>
</evidence>
<keyword evidence="6 8" id="KW-0472">Membrane</keyword>
<reference evidence="9" key="3">
    <citation type="submission" date="2022-01" db="EMBL/GenBank/DDBJ databases">
        <title>Collection of gut derived symbiotic bacterial strains cultured from healthy donors.</title>
        <authorList>
            <person name="Lin H."/>
            <person name="Kohout C."/>
            <person name="Waligurski E."/>
            <person name="Pamer E.G."/>
        </authorList>
    </citation>
    <scope>NUCLEOTIDE SEQUENCE</scope>
    <source>
        <strain evidence="9">DFI.6.55</strain>
    </source>
</reference>
<gene>
    <name evidence="10" type="ORF">G5B36_21685</name>
    <name evidence="9" type="ORF">L0N08_11440</name>
</gene>
<dbReference type="GO" id="GO:0022857">
    <property type="term" value="F:transmembrane transporter activity"/>
    <property type="evidence" value="ECO:0007669"/>
    <property type="project" value="InterPro"/>
</dbReference>
<sequence length="468" mass="48765">MTTLGLSHLSGAILTLIIMAGVGIHSGRQVKNASDFAIGGGRSSSVMVAGAIIGTLVGGSSTVATSQLAFEYGFSSLWFCLGGGIGCLFLALFFVRPMRKSGYLTLQQMIQHEYGRKAGLLTSVLGALGIFLNIIAQLLSAMALLGALLPLPPFLCALLVAGLMVCYVVFGGMRGAGTIGLIKTVLLYACAILCVAIVFRKTSGFNDLYESLPGARYFSLFARGIGVDGGAALSLVIGVLSTQTYAQSILSAKSSRAAVEGALASALLIPPIGLGGVYIGIYMKMLFPAMDAARTFPLFIMLYMPGFLAGIFLAVLLIAIIGCGAGLTLGISSIITSNLESPLGLDRNERKKLACTRISIVAVLLAAVVFTMGDLQSVILQWSFMSMGLRGAVLFLPMSGALFLPGRIPARYAVLSIMAGPLCVLAGSVFIRLPFDPLFLGMIVGLVIMAAGYVDGRKNSGDTCSCSR</sequence>
<reference evidence="10" key="2">
    <citation type="submission" date="2020-02" db="EMBL/GenBank/DDBJ databases">
        <authorList>
            <person name="Littmann E."/>
            <person name="Sorbara M."/>
        </authorList>
    </citation>
    <scope>NUCLEOTIDE SEQUENCE</scope>
    <source>
        <strain evidence="10">MSK.1.17</strain>
    </source>
</reference>
<feature type="transmembrane region" description="Helical" evidence="8">
    <location>
        <begin position="6"/>
        <end position="25"/>
    </location>
</feature>
<dbReference type="Pfam" id="PF00474">
    <property type="entry name" value="SSF"/>
    <property type="match status" value="1"/>
</dbReference>
<comment type="similarity">
    <text evidence="2 7">Belongs to the sodium:solute symporter (SSF) (TC 2.A.21) family.</text>
</comment>
<feature type="transmembrane region" description="Helical" evidence="8">
    <location>
        <begin position="76"/>
        <end position="97"/>
    </location>
</feature>
<evidence type="ECO:0000256" key="8">
    <source>
        <dbReference type="SAM" id="Phobius"/>
    </source>
</evidence>
<evidence type="ECO:0000256" key="6">
    <source>
        <dbReference type="ARBA" id="ARBA00023136"/>
    </source>
</evidence>
<reference evidence="10 11" key="1">
    <citation type="journal article" date="2020" name="Cell Host Microbe">
        <title>Functional and Genomic Variation between Human-Derived Isolates of Lachnospiraceae Reveals Inter- and Intra-Species Diversity.</title>
        <authorList>
            <person name="Sorbara M.T."/>
            <person name="Littmann E.R."/>
            <person name="Fontana E."/>
            <person name="Moody T.U."/>
            <person name="Kohout C.E."/>
            <person name="Gjonbalaj M."/>
            <person name="Eaton V."/>
            <person name="Seok R."/>
            <person name="Leiner I.M."/>
            <person name="Pamer E.G."/>
        </authorList>
    </citation>
    <scope>NUCLEOTIDE SEQUENCE [LARGE SCALE GENOMIC DNA]</scope>
    <source>
        <strain evidence="10 11">MSK.1.17</strain>
    </source>
</reference>
<dbReference type="PROSITE" id="PS50283">
    <property type="entry name" value="NA_SOLUT_SYMP_3"/>
    <property type="match status" value="1"/>
</dbReference>
<feature type="transmembrane region" description="Helical" evidence="8">
    <location>
        <begin position="437"/>
        <end position="454"/>
    </location>
</feature>
<accession>A0AAW5BRU1</accession>
<evidence type="ECO:0000256" key="2">
    <source>
        <dbReference type="ARBA" id="ARBA00006434"/>
    </source>
</evidence>
<dbReference type="InterPro" id="IPR050277">
    <property type="entry name" value="Sodium:Solute_Symporter"/>
</dbReference>
<feature type="transmembrane region" description="Helical" evidence="8">
    <location>
        <begin position="220"/>
        <end position="240"/>
    </location>
</feature>
<organism evidence="9 12">
    <name type="scientific">Enterocloster aldenensis</name>
    <dbReference type="NCBI Taxonomy" id="358742"/>
    <lineage>
        <taxon>Bacteria</taxon>
        <taxon>Bacillati</taxon>
        <taxon>Bacillota</taxon>
        <taxon>Clostridia</taxon>
        <taxon>Lachnospirales</taxon>
        <taxon>Lachnospiraceae</taxon>
        <taxon>Enterocloster</taxon>
    </lineage>
</organism>
<dbReference type="Proteomes" id="UP000669239">
    <property type="component" value="Unassembled WGS sequence"/>
</dbReference>
<evidence type="ECO:0000313" key="10">
    <source>
        <dbReference type="EMBL" id="NSJ51300.1"/>
    </source>
</evidence>
<proteinExistence type="inferred from homology"/>
<feature type="transmembrane region" description="Helical" evidence="8">
    <location>
        <begin position="151"/>
        <end position="170"/>
    </location>
</feature>
<dbReference type="Proteomes" id="UP001299608">
    <property type="component" value="Unassembled WGS sequence"/>
</dbReference>
<evidence type="ECO:0000313" key="11">
    <source>
        <dbReference type="Proteomes" id="UP000669239"/>
    </source>
</evidence>
<feature type="transmembrane region" description="Helical" evidence="8">
    <location>
        <begin position="303"/>
        <end position="332"/>
    </location>
</feature>
<dbReference type="PANTHER" id="PTHR48086">
    <property type="entry name" value="SODIUM/PROLINE SYMPORTER-RELATED"/>
    <property type="match status" value="1"/>
</dbReference>
<keyword evidence="4 8" id="KW-0812">Transmembrane</keyword>
<dbReference type="EMBL" id="JAAITT010000038">
    <property type="protein sequence ID" value="NSJ51300.1"/>
    <property type="molecule type" value="Genomic_DNA"/>
</dbReference>
<keyword evidence="5 8" id="KW-1133">Transmembrane helix</keyword>
<dbReference type="InterPro" id="IPR038377">
    <property type="entry name" value="Na/Glc_symporter_sf"/>
</dbReference>
<evidence type="ECO:0000313" key="9">
    <source>
        <dbReference type="EMBL" id="MCG4746028.1"/>
    </source>
</evidence>
<evidence type="ECO:0000256" key="4">
    <source>
        <dbReference type="ARBA" id="ARBA00022692"/>
    </source>
</evidence>
<dbReference type="RefSeq" id="WP_165641395.1">
    <property type="nucleotide sequence ID" value="NZ_JAAITT010000038.1"/>
</dbReference>
<feature type="transmembrane region" description="Helical" evidence="8">
    <location>
        <begin position="182"/>
        <end position="200"/>
    </location>
</feature>
<protein>
    <submittedName>
        <fullName evidence="9">Sodium:solute symporter family protein</fullName>
    </submittedName>
</protein>
<feature type="transmembrane region" description="Helical" evidence="8">
    <location>
        <begin position="261"/>
        <end position="283"/>
    </location>
</feature>
<dbReference type="GO" id="GO:0005886">
    <property type="term" value="C:plasma membrane"/>
    <property type="evidence" value="ECO:0007669"/>
    <property type="project" value="TreeGrafter"/>
</dbReference>
<comment type="caution">
    <text evidence="9">The sequence shown here is derived from an EMBL/GenBank/DDBJ whole genome shotgun (WGS) entry which is preliminary data.</text>
</comment>
<comment type="subcellular location">
    <subcellularLocation>
        <location evidence="1">Membrane</location>
        <topology evidence="1">Multi-pass membrane protein</topology>
    </subcellularLocation>
</comment>
<evidence type="ECO:0000256" key="3">
    <source>
        <dbReference type="ARBA" id="ARBA00022448"/>
    </source>
</evidence>
<dbReference type="CDD" id="cd10322">
    <property type="entry name" value="SLC5sbd"/>
    <property type="match status" value="1"/>
</dbReference>
<dbReference type="Gene3D" id="1.20.1730.10">
    <property type="entry name" value="Sodium/glucose cotransporter"/>
    <property type="match status" value="1"/>
</dbReference>
<feature type="transmembrane region" description="Helical" evidence="8">
    <location>
        <begin position="118"/>
        <end position="145"/>
    </location>
</feature>
<dbReference type="PANTHER" id="PTHR48086:SF7">
    <property type="entry name" value="SODIUM-SOLUTE SYMPORTER-RELATED"/>
    <property type="match status" value="1"/>
</dbReference>
<feature type="transmembrane region" description="Helical" evidence="8">
    <location>
        <begin position="46"/>
        <end position="70"/>
    </location>
</feature>
<evidence type="ECO:0000256" key="7">
    <source>
        <dbReference type="RuleBase" id="RU362091"/>
    </source>
</evidence>
<dbReference type="EMBL" id="JAKNGE010000012">
    <property type="protein sequence ID" value="MCG4746028.1"/>
    <property type="molecule type" value="Genomic_DNA"/>
</dbReference>
<evidence type="ECO:0000313" key="12">
    <source>
        <dbReference type="Proteomes" id="UP001299608"/>
    </source>
</evidence>
<feature type="transmembrane region" description="Helical" evidence="8">
    <location>
        <begin position="353"/>
        <end position="373"/>
    </location>
</feature>
<feature type="transmembrane region" description="Helical" evidence="8">
    <location>
        <begin position="379"/>
        <end position="405"/>
    </location>
</feature>
<dbReference type="InterPro" id="IPR001734">
    <property type="entry name" value="Na/solute_symporter"/>
</dbReference>
<evidence type="ECO:0000256" key="5">
    <source>
        <dbReference type="ARBA" id="ARBA00022989"/>
    </source>
</evidence>
<keyword evidence="3" id="KW-0813">Transport</keyword>
<keyword evidence="11" id="KW-1185">Reference proteome</keyword>
<name>A0AAW5BRU1_9FIRM</name>